<dbReference type="EMBL" id="VLKE01000001">
    <property type="protein sequence ID" value="TWH68613.1"/>
    <property type="molecule type" value="Genomic_DNA"/>
</dbReference>
<feature type="compositionally biased region" description="Basic residues" evidence="1">
    <location>
        <begin position="7"/>
        <end position="18"/>
    </location>
</feature>
<sequence>MIGMFSLKRKQHRTKKRGSGSSCDGCDGCDCDGPDCCDFGLFSFMLTLGSVTAGAAARLPGAGARRSGPGAVRSGAGAVRSGPGAVRSGAGAVRSGVGAVRSGPGAVRSGAARASVVDRAGRAAILAYRRWLSHRWPGQCRYTPTCSAYGLAAVERYGLAVGGRMAANRLRRCKPGVPRGTYDPVR</sequence>
<comment type="caution">
    <text evidence="2">The sequence shown here is derived from an EMBL/GenBank/DDBJ whole genome shotgun (WGS) entry which is preliminary data.</text>
</comment>
<proteinExistence type="predicted"/>
<protein>
    <submittedName>
        <fullName evidence="2">Putative membrane protein insertion efficiency factor</fullName>
    </submittedName>
</protein>
<name>A0A562ID22_MICOL</name>
<feature type="region of interest" description="Disordered" evidence="1">
    <location>
        <begin position="1"/>
        <end position="24"/>
    </location>
</feature>
<dbReference type="AlphaFoldDB" id="A0A562ID22"/>
<evidence type="ECO:0000313" key="2">
    <source>
        <dbReference type="EMBL" id="TWH68613.1"/>
    </source>
</evidence>
<dbReference type="NCBIfam" id="TIGR00278">
    <property type="entry name" value="membrane protein insertion efficiency factor YidD"/>
    <property type="match status" value="1"/>
</dbReference>
<evidence type="ECO:0000256" key="1">
    <source>
        <dbReference type="SAM" id="MobiDB-lite"/>
    </source>
</evidence>
<keyword evidence="3" id="KW-1185">Reference proteome</keyword>
<dbReference type="SMART" id="SM01234">
    <property type="entry name" value="Haemolytic"/>
    <property type="match status" value="1"/>
</dbReference>
<gene>
    <name evidence="2" type="ORF">JD77_03610</name>
</gene>
<reference evidence="2 3" key="1">
    <citation type="submission" date="2019-07" db="EMBL/GenBank/DDBJ databases">
        <title>R&amp;d 2014.</title>
        <authorList>
            <person name="Klenk H.-P."/>
        </authorList>
    </citation>
    <scope>NUCLEOTIDE SEQUENCE [LARGE SCALE GENOMIC DNA]</scope>
    <source>
        <strain evidence="2 3">DSM 43868</strain>
    </source>
</reference>
<dbReference type="PANTHER" id="PTHR33383">
    <property type="entry name" value="MEMBRANE PROTEIN INSERTION EFFICIENCY FACTOR-RELATED"/>
    <property type="match status" value="1"/>
</dbReference>
<dbReference type="Pfam" id="PF01809">
    <property type="entry name" value="YidD"/>
    <property type="match status" value="1"/>
</dbReference>
<evidence type="ECO:0000313" key="3">
    <source>
        <dbReference type="Proteomes" id="UP000319825"/>
    </source>
</evidence>
<dbReference type="Proteomes" id="UP000319825">
    <property type="component" value="Unassembled WGS sequence"/>
</dbReference>
<organism evidence="2 3">
    <name type="scientific">Micromonospora olivasterospora</name>
    <dbReference type="NCBI Taxonomy" id="1880"/>
    <lineage>
        <taxon>Bacteria</taxon>
        <taxon>Bacillati</taxon>
        <taxon>Actinomycetota</taxon>
        <taxon>Actinomycetes</taxon>
        <taxon>Micromonosporales</taxon>
        <taxon>Micromonosporaceae</taxon>
        <taxon>Micromonospora</taxon>
    </lineage>
</organism>
<accession>A0A562ID22</accession>
<dbReference type="InterPro" id="IPR002696">
    <property type="entry name" value="Membr_insert_effic_factor_YidD"/>
</dbReference>
<dbReference type="PANTHER" id="PTHR33383:SF1">
    <property type="entry name" value="MEMBRANE PROTEIN INSERTION EFFICIENCY FACTOR-RELATED"/>
    <property type="match status" value="1"/>
</dbReference>